<proteinExistence type="inferred from homology"/>
<evidence type="ECO:0000313" key="7">
    <source>
        <dbReference type="Proteomes" id="UP000314983"/>
    </source>
</evidence>
<dbReference type="GO" id="GO:0005179">
    <property type="term" value="F:hormone activity"/>
    <property type="evidence" value="ECO:0007669"/>
    <property type="project" value="InterPro"/>
</dbReference>
<dbReference type="GO" id="GO:0051897">
    <property type="term" value="P:positive regulation of phosphatidylinositol 3-kinase/protein kinase B signal transduction"/>
    <property type="evidence" value="ECO:0007669"/>
    <property type="project" value="TreeGrafter"/>
</dbReference>
<dbReference type="GO" id="GO:0048009">
    <property type="term" value="P:insulin-like growth factor receptor signaling pathway"/>
    <property type="evidence" value="ECO:0007669"/>
    <property type="project" value="TreeGrafter"/>
</dbReference>
<evidence type="ECO:0000313" key="6">
    <source>
        <dbReference type="Ensembl" id="ENSEEEP00000014156.2"/>
    </source>
</evidence>
<feature type="region of interest" description="Disordered" evidence="4">
    <location>
        <begin position="253"/>
        <end position="278"/>
    </location>
</feature>
<dbReference type="SMART" id="SM00078">
    <property type="entry name" value="IlGF"/>
    <property type="match status" value="1"/>
</dbReference>
<reference evidence="7" key="2">
    <citation type="journal article" date="2017" name="Sci. Adv.">
        <title>A tail of two voltages: Proteomic comparison of the three electric organs of the electric eel.</title>
        <authorList>
            <person name="Traeger L.L."/>
            <person name="Sabat G."/>
            <person name="Barrett-Wilt G.A."/>
            <person name="Wells G.B."/>
            <person name="Sussman M.R."/>
        </authorList>
    </citation>
    <scope>NUCLEOTIDE SEQUENCE [LARGE SCALE GENOMIC DNA]</scope>
</reference>
<sequence length="278" mass="31003">APRRGTDTCQDVSLSCLVLPKQVFCLRGVCVSYTLLLVLLLPELGLVARPRCGVELIADLEFVCGDRGFYRGRARNGGSRSRGNGIVEQCCIKGCDLQHLEQYCAKPSRGRRQAPAFPLPTREAQFQMLFLKQYQRFLELNPEKLAQRMQEQSLYLETLRNPTLLNSNEKISNPPHSPTSPLRALTALRHLYEPSQPYVTSTSPHSPTSPLRALTALRHLYEPSQPYVTSTSPHSPTSPLRALTALRHLYEPSQPCVTSTSPHSPASPLRALTALRHL</sequence>
<reference evidence="7" key="1">
    <citation type="journal article" date="2014" name="Science">
        <title>Nonhuman genetics. Genomic basis for the convergent evolution of electric organs.</title>
        <authorList>
            <person name="Gallant J.R."/>
            <person name="Traeger L.L."/>
            <person name="Volkening J.D."/>
            <person name="Moffett H."/>
            <person name="Chen P.H."/>
            <person name="Novina C.D."/>
            <person name="Phillips G.N.Jr."/>
            <person name="Anand R."/>
            <person name="Wells G.B."/>
            <person name="Pinch M."/>
            <person name="Guth R."/>
            <person name="Unguez G.A."/>
            <person name="Albert J.S."/>
            <person name="Zakon H.H."/>
            <person name="Samanta M.P."/>
            <person name="Sussman M.R."/>
        </authorList>
    </citation>
    <scope>NUCLEOTIDE SEQUENCE [LARGE SCALE GENOMIC DNA]</scope>
</reference>
<dbReference type="Proteomes" id="UP000314983">
    <property type="component" value="Chromosome 23"/>
</dbReference>
<dbReference type="InterPro" id="IPR022352">
    <property type="entry name" value="Ins/IGF/rlx"/>
</dbReference>
<dbReference type="AlphaFoldDB" id="A0A4W4ERM1"/>
<dbReference type="GO" id="GO:0005159">
    <property type="term" value="F:insulin-like growth factor receptor binding"/>
    <property type="evidence" value="ECO:0007669"/>
    <property type="project" value="TreeGrafter"/>
</dbReference>
<evidence type="ECO:0000256" key="3">
    <source>
        <dbReference type="RuleBase" id="RU000406"/>
    </source>
</evidence>
<dbReference type="PRINTS" id="PR00276">
    <property type="entry name" value="INSULINFAMLY"/>
</dbReference>
<dbReference type="GeneTree" id="ENSGT00970000197275"/>
<dbReference type="Pfam" id="PF00049">
    <property type="entry name" value="Insulin"/>
    <property type="match status" value="1"/>
</dbReference>
<dbReference type="InterPro" id="IPR016179">
    <property type="entry name" value="Insulin-like"/>
</dbReference>
<evidence type="ECO:0000256" key="1">
    <source>
        <dbReference type="ARBA" id="ARBA00009034"/>
    </source>
</evidence>
<dbReference type="Gene3D" id="1.10.100.10">
    <property type="entry name" value="Insulin-like"/>
    <property type="match status" value="1"/>
</dbReference>
<keyword evidence="7" id="KW-1185">Reference proteome</keyword>
<evidence type="ECO:0000259" key="5">
    <source>
        <dbReference type="SMART" id="SM00078"/>
    </source>
</evidence>
<comment type="similarity">
    <text evidence="1 3">Belongs to the insulin family.</text>
</comment>
<protein>
    <recommendedName>
        <fullName evidence="5">Insulin-like domain-containing protein</fullName>
    </recommendedName>
</protein>
<reference evidence="6" key="3">
    <citation type="submission" date="2020-05" db="EMBL/GenBank/DDBJ databases">
        <title>Electrophorus electricus (electric eel) genome, fEleEle1, primary haplotype.</title>
        <authorList>
            <person name="Myers G."/>
            <person name="Meyer A."/>
            <person name="Fedrigo O."/>
            <person name="Formenti G."/>
            <person name="Rhie A."/>
            <person name="Tracey A."/>
            <person name="Sims Y."/>
            <person name="Jarvis E.D."/>
        </authorList>
    </citation>
    <scope>NUCLEOTIDE SEQUENCE [LARGE SCALE GENOMIC DNA]</scope>
</reference>
<dbReference type="GO" id="GO:0008284">
    <property type="term" value="P:positive regulation of cell population proliferation"/>
    <property type="evidence" value="ECO:0007669"/>
    <property type="project" value="TreeGrafter"/>
</dbReference>
<accession>A0A4W4ERM1</accession>
<evidence type="ECO:0000256" key="4">
    <source>
        <dbReference type="SAM" id="MobiDB-lite"/>
    </source>
</evidence>
<dbReference type="PANTHER" id="PTHR46845:SF2">
    <property type="entry name" value="INSULIN-LIKE GROWTH FACTOR 3"/>
    <property type="match status" value="1"/>
</dbReference>
<dbReference type="GO" id="GO:0008283">
    <property type="term" value="P:cell population proliferation"/>
    <property type="evidence" value="ECO:0007669"/>
    <property type="project" value="TreeGrafter"/>
</dbReference>
<dbReference type="SUPFAM" id="SSF56994">
    <property type="entry name" value="Insulin-like"/>
    <property type="match status" value="1"/>
</dbReference>
<dbReference type="PROSITE" id="PS00262">
    <property type="entry name" value="INSULIN"/>
    <property type="match status" value="1"/>
</dbReference>
<dbReference type="Ensembl" id="ENSEEET00000014329.2">
    <property type="protein sequence ID" value="ENSEEEP00000014156.2"/>
    <property type="gene ID" value="ENSEEEG00000007028.2"/>
</dbReference>
<feature type="compositionally biased region" description="Polar residues" evidence="4">
    <location>
        <begin position="255"/>
        <end position="264"/>
    </location>
</feature>
<dbReference type="PANTHER" id="PTHR46845">
    <property type="entry name" value="INSULIN-LIKE GROWTH FACTOR I"/>
    <property type="match status" value="1"/>
</dbReference>
<dbReference type="GO" id="GO:0005615">
    <property type="term" value="C:extracellular space"/>
    <property type="evidence" value="ECO:0007669"/>
    <property type="project" value="TreeGrafter"/>
</dbReference>
<reference evidence="6" key="5">
    <citation type="submission" date="2025-09" db="UniProtKB">
        <authorList>
            <consortium name="Ensembl"/>
        </authorList>
    </citation>
    <scope>IDENTIFICATION</scope>
</reference>
<dbReference type="InterPro" id="IPR022353">
    <property type="entry name" value="Insulin_CS"/>
</dbReference>
<evidence type="ECO:0000256" key="2">
    <source>
        <dbReference type="ARBA" id="ARBA00023157"/>
    </source>
</evidence>
<keyword evidence="2" id="KW-1015">Disulfide bond</keyword>
<dbReference type="GO" id="GO:0043066">
    <property type="term" value="P:negative regulation of apoptotic process"/>
    <property type="evidence" value="ECO:0007669"/>
    <property type="project" value="TreeGrafter"/>
</dbReference>
<reference evidence="6" key="4">
    <citation type="submission" date="2025-08" db="UniProtKB">
        <authorList>
            <consortium name="Ensembl"/>
        </authorList>
    </citation>
    <scope>IDENTIFICATION</scope>
</reference>
<dbReference type="InterPro" id="IPR036438">
    <property type="entry name" value="Insulin-like_sf"/>
</dbReference>
<name>A0A4W4ERM1_ELEEL</name>
<gene>
    <name evidence="6" type="primary">igf3</name>
</gene>
<organism evidence="6 7">
    <name type="scientific">Electrophorus electricus</name>
    <name type="common">Electric eel</name>
    <name type="synonym">Gymnotus electricus</name>
    <dbReference type="NCBI Taxonomy" id="8005"/>
    <lineage>
        <taxon>Eukaryota</taxon>
        <taxon>Metazoa</taxon>
        <taxon>Chordata</taxon>
        <taxon>Craniata</taxon>
        <taxon>Vertebrata</taxon>
        <taxon>Euteleostomi</taxon>
        <taxon>Actinopterygii</taxon>
        <taxon>Neopterygii</taxon>
        <taxon>Teleostei</taxon>
        <taxon>Ostariophysi</taxon>
        <taxon>Gymnotiformes</taxon>
        <taxon>Gymnotoidei</taxon>
        <taxon>Gymnotidae</taxon>
        <taxon>Electrophorus</taxon>
    </lineage>
</organism>
<comment type="subcellular location">
    <subcellularLocation>
        <location evidence="3">Secreted</location>
    </subcellularLocation>
</comment>
<feature type="domain" description="Insulin-like" evidence="5">
    <location>
        <begin position="49"/>
        <end position="104"/>
    </location>
</feature>
<keyword evidence="3" id="KW-0964">Secreted</keyword>